<protein>
    <submittedName>
        <fullName evidence="2">AccC</fullName>
    </submittedName>
</protein>
<evidence type="ECO:0000256" key="1">
    <source>
        <dbReference type="SAM" id="MobiDB-lite"/>
    </source>
</evidence>
<organism evidence="2">
    <name type="scientific">uncultured Geobacter sp</name>
    <dbReference type="NCBI Taxonomy" id="186741"/>
    <lineage>
        <taxon>Bacteria</taxon>
        <taxon>Pseudomonadati</taxon>
        <taxon>Thermodesulfobacteriota</taxon>
        <taxon>Desulfuromonadia</taxon>
        <taxon>Geobacterales</taxon>
        <taxon>Geobacteraceae</taxon>
        <taxon>Geobacter</taxon>
        <taxon>environmental samples</taxon>
    </lineage>
</organism>
<feature type="compositionally biased region" description="Basic and acidic residues" evidence="1">
    <location>
        <begin position="53"/>
        <end position="78"/>
    </location>
</feature>
<name>B0L8S3_9BACT</name>
<feature type="compositionally biased region" description="Basic residues" evidence="1">
    <location>
        <begin position="131"/>
        <end position="141"/>
    </location>
</feature>
<evidence type="ECO:0000313" key="2">
    <source>
        <dbReference type="EMBL" id="ABR01041.1"/>
    </source>
</evidence>
<dbReference type="AlphaFoldDB" id="B0L8S3"/>
<gene>
    <name evidence="2" type="primary">accC</name>
</gene>
<reference evidence="2" key="1">
    <citation type="journal article" date="2007" name="ISME J.">
        <title>Subsurface clade of Geobacteraceae that predominates in a diversity of Fe(III)-reducing subsurface environments.</title>
        <authorList>
            <person name="Holmes D.E."/>
            <person name="O'Neil R.A."/>
            <person name="Vrionis H.A."/>
            <person name="N'guessan L.A."/>
            <person name="Ortiz-Bernad I."/>
            <person name="Larrahondo M.J."/>
            <person name="Adams L.A."/>
            <person name="Ward J.A."/>
            <person name="Nicoll J.S."/>
            <person name="Nevin K.P."/>
            <person name="Chavan M.A."/>
            <person name="Johnson J.P."/>
            <person name="Long P.E."/>
            <person name="Lovley D.R."/>
        </authorList>
    </citation>
    <scope>NUCLEOTIDE SEQUENCE</scope>
</reference>
<dbReference type="EMBL" id="EF414514">
    <property type="protein sequence ID" value="ABR01041.1"/>
    <property type="molecule type" value="Genomic_DNA"/>
</dbReference>
<feature type="region of interest" description="Disordered" evidence="1">
    <location>
        <begin position="1"/>
        <end position="141"/>
    </location>
</feature>
<accession>B0L8S3</accession>
<proteinExistence type="predicted"/>
<feature type="non-terminal residue" evidence="2">
    <location>
        <position position="168"/>
    </location>
</feature>
<feature type="non-terminal residue" evidence="2">
    <location>
        <position position="1"/>
    </location>
</feature>
<sequence>GLLHPAPAPEGDRGGPLHRHHSRTEEAHGRGRSRCRQGRELQQRRHHGVSGRQEQRVLLHGDEHPRAGGASGDRDGDRRRRGQGADPLRLRPQAPLHPGRHQDQGTLHRVPHQRRGFDQVHPVPRQDHRPPHPRRSRGQGRLLRLHQLHRAAALRLPDRQADRPCRNP</sequence>